<dbReference type="PROSITE" id="PS50837">
    <property type="entry name" value="NACHT"/>
    <property type="match status" value="1"/>
</dbReference>
<sequence length="849" mass="93393">MGARLASSAVVPLVRKLFTADGPGAGLVNRPVKISGLVTFRGEKRSLGERELQKITAELVRRAVASAGAHERPVSADEEAAVAIALARTVQCLGNLDMDDVQAVQLGHKALAKRLRDTDPHTTYHLSDDAARLHDALLEVACLHILHFFTQRSTFVARTLVGHSSQLADSIARIDLLLERTPSLLAEDTMFEARYAEHIINKHGTLTIYGIDFTNSPDEWPLDTAYLSLEVGVNERGRQAPIRAEYILAGRDRALLRGVAGSGKTTLVQWLAVTTARQGSDNGRHLAPLSGRVPFVLALRTLTHLWHDLPTPGRFLAAVRSPLAEAQPRGWTDRVLRAGRGLLLVDGVDEVPEKVRERTKVWLRDLISMYPDNLWLITSRPSAVRDRWLEAQGFTELSLAPMSRGDVTHFIRRWHTAARSGDDAERQLLDAYEQSLTAAVRTKGDLSRRDIERDMSAIDGIELTEEPKTQFLQRLAYKFLLNGKSELERTQAERIIAQTLPSVSAAVSQGTAQEVFRHLLLRSGVLREPVPGTIDFIHRTFQDYLGAKAAVEEGDLALLVLRAADSQWEDVIRMAIAHARPSERAELLAELIARGDTASTHRRRTQLHLLAMASLEHATQLAPSIRTEVERRASALIPPKSVSEARDLAQVGPVVLELLPGPEGLEPEAATLTVQTAMLIGGDAAIPILARYADHPDLGVRTQLAIAWHHFDTDQYAEDVISQMAGEDIYFDVLTLAELGALQNLGGRARLRIGEGLGSNNLVAGIVHRKLTHLWLQADQSVTWYWLAAFSQLHTLILDHSATPVDLSSLAAHPTLRTIGIHPDQILVDAGSLHERFDVIDASRVNGAT</sequence>
<gene>
    <name evidence="2" type="ORF">SLUN_37075</name>
</gene>
<dbReference type="EMBL" id="CP026304">
    <property type="protein sequence ID" value="AVZ77870.1"/>
    <property type="molecule type" value="Genomic_DNA"/>
</dbReference>
<accession>A0A2R4TFI2</accession>
<dbReference type="Proteomes" id="UP000244201">
    <property type="component" value="Chromosome"/>
</dbReference>
<dbReference type="InterPro" id="IPR027417">
    <property type="entry name" value="P-loop_NTPase"/>
</dbReference>
<feature type="domain" description="NACHT" evidence="1">
    <location>
        <begin position="252"/>
        <end position="418"/>
    </location>
</feature>
<dbReference type="InterPro" id="IPR007111">
    <property type="entry name" value="NACHT_NTPase"/>
</dbReference>
<dbReference type="AlphaFoldDB" id="A0A2R4TFI2"/>
<keyword evidence="2" id="KW-0547">Nucleotide-binding</keyword>
<reference evidence="2 3" key="1">
    <citation type="submission" date="2018-01" db="EMBL/GenBank/DDBJ databases">
        <title>Complete genome sequence of Streptomyces lunaelactis MM109T, a Ferroverdin A producer isolated from cave moonmilk deposits.</title>
        <authorList>
            <person name="Naome A."/>
            <person name="Martinet L."/>
            <person name="Maciejewska M."/>
            <person name="Anderssen S."/>
            <person name="Adam D."/>
            <person name="Tenconi E."/>
            <person name="Deflandre B."/>
            <person name="Arguelles-Arias A."/>
            <person name="Calusinska M."/>
            <person name="Copieters W."/>
            <person name="Karim L."/>
            <person name="Hanikenne M."/>
            <person name="Baurain D."/>
            <person name="van Wezel G."/>
            <person name="Smargiasso N."/>
            <person name="de Pauw E."/>
            <person name="Delfosse P."/>
            <person name="Rigali S."/>
        </authorList>
    </citation>
    <scope>NUCLEOTIDE SEQUENCE [LARGE SCALE GENOMIC DNA]</scope>
    <source>
        <strain evidence="2 3">MM109</strain>
    </source>
</reference>
<evidence type="ECO:0000259" key="1">
    <source>
        <dbReference type="PROSITE" id="PS50837"/>
    </source>
</evidence>
<proteinExistence type="predicted"/>
<evidence type="ECO:0000313" key="2">
    <source>
        <dbReference type="EMBL" id="AVZ77870.1"/>
    </source>
</evidence>
<name>A0A2R4TFI2_9ACTN</name>
<dbReference type="GO" id="GO:0005524">
    <property type="term" value="F:ATP binding"/>
    <property type="evidence" value="ECO:0007669"/>
    <property type="project" value="UniProtKB-KW"/>
</dbReference>
<dbReference type="SUPFAM" id="SSF52540">
    <property type="entry name" value="P-loop containing nucleoside triphosphate hydrolases"/>
    <property type="match status" value="1"/>
</dbReference>
<dbReference type="InterPro" id="IPR054547">
    <property type="entry name" value="NNH1"/>
</dbReference>
<organism evidence="2 3">
    <name type="scientific">Streptomyces lunaelactis</name>
    <dbReference type="NCBI Taxonomy" id="1535768"/>
    <lineage>
        <taxon>Bacteria</taxon>
        <taxon>Bacillati</taxon>
        <taxon>Actinomycetota</taxon>
        <taxon>Actinomycetes</taxon>
        <taxon>Kitasatosporales</taxon>
        <taxon>Streptomycetaceae</taxon>
        <taxon>Streptomyces</taxon>
    </lineage>
</organism>
<dbReference type="Gene3D" id="3.40.50.300">
    <property type="entry name" value="P-loop containing nucleotide triphosphate hydrolases"/>
    <property type="match status" value="1"/>
</dbReference>
<dbReference type="KEGG" id="slk:SLUN_37075"/>
<dbReference type="OrthoDB" id="135105at2"/>
<evidence type="ECO:0000313" key="3">
    <source>
        <dbReference type="Proteomes" id="UP000244201"/>
    </source>
</evidence>
<dbReference type="Pfam" id="PF05729">
    <property type="entry name" value="NACHT"/>
    <property type="match status" value="1"/>
</dbReference>
<dbReference type="PANTHER" id="PTHR46844">
    <property type="entry name" value="SLR5058 PROTEIN"/>
    <property type="match status" value="1"/>
</dbReference>
<dbReference type="Pfam" id="PF22733">
    <property type="entry name" value="NNH1"/>
    <property type="match status" value="1"/>
</dbReference>
<dbReference type="PANTHER" id="PTHR46844:SF1">
    <property type="entry name" value="SLR5058 PROTEIN"/>
    <property type="match status" value="1"/>
</dbReference>
<protein>
    <submittedName>
        <fullName evidence="2">ATP-binding protein</fullName>
    </submittedName>
</protein>
<keyword evidence="3" id="KW-1185">Reference proteome</keyword>
<keyword evidence="2" id="KW-0067">ATP-binding</keyword>